<keyword evidence="8" id="KW-1133">Transmembrane helix</keyword>
<evidence type="ECO:0000256" key="6">
    <source>
        <dbReference type="ARBA" id="ARBA00022692"/>
    </source>
</evidence>
<keyword evidence="6" id="KW-0812">Transmembrane</keyword>
<evidence type="ECO:0000256" key="1">
    <source>
        <dbReference type="ARBA" id="ARBA00004533"/>
    </source>
</evidence>
<evidence type="ECO:0000313" key="11">
    <source>
        <dbReference type="EMBL" id="MFD2159057.1"/>
    </source>
</evidence>
<keyword evidence="7" id="KW-0653">Protein transport</keyword>
<dbReference type="InterPro" id="IPR049031">
    <property type="entry name" value="T2SSK_SAM-like_1st"/>
</dbReference>
<evidence type="ECO:0000256" key="3">
    <source>
        <dbReference type="ARBA" id="ARBA00022448"/>
    </source>
</evidence>
<dbReference type="Proteomes" id="UP001597389">
    <property type="component" value="Unassembled WGS sequence"/>
</dbReference>
<proteinExistence type="inferred from homology"/>
<reference evidence="12" key="1">
    <citation type="journal article" date="2019" name="Int. J. Syst. Evol. Microbiol.">
        <title>The Global Catalogue of Microorganisms (GCM) 10K type strain sequencing project: providing services to taxonomists for standard genome sequencing and annotation.</title>
        <authorList>
            <consortium name="The Broad Institute Genomics Platform"/>
            <consortium name="The Broad Institute Genome Sequencing Center for Infectious Disease"/>
            <person name="Wu L."/>
            <person name="Ma J."/>
        </authorList>
    </citation>
    <scope>NUCLEOTIDE SEQUENCE [LARGE SCALE GENOMIC DNA]</scope>
    <source>
        <strain evidence="12">CCUG 57942</strain>
    </source>
</reference>
<evidence type="ECO:0000256" key="8">
    <source>
        <dbReference type="ARBA" id="ARBA00022989"/>
    </source>
</evidence>
<dbReference type="InterPro" id="IPR005628">
    <property type="entry name" value="GspK"/>
</dbReference>
<evidence type="ECO:0000259" key="10">
    <source>
        <dbReference type="Pfam" id="PF21687"/>
    </source>
</evidence>
<dbReference type="InterPro" id="IPR038072">
    <property type="entry name" value="GspK_central_sf"/>
</dbReference>
<gene>
    <name evidence="11" type="ORF">ACFSW8_09115</name>
</gene>
<keyword evidence="12" id="KW-1185">Reference proteome</keyword>
<sequence length="289" mass="32200">MTSLLVVTLTMLKVDVDDNVAEVHSFTAWQQAHTGLSYGLHPGIERDDPILQGPPAEYDEGYAVVIEPEAARLNINAVLSSQDKGALTNLFKIWGLEDREVDQLVDALTDWVDGDELISLNGAEAEYYRELGYLDRPYNRPFRDLDELQLVRGFYLVEELKPDWREFFTLWSQGPLDIHEAHPELLAAAAEVEVSIAAEFRAFVAGDDGMMGTEDDIRFESVGEALDDMASPPGYRDTIAQRFTLNGSILRIESVGYSGSFQYLIRAISGAKGGQSGLLEYQEKQLTSE</sequence>
<feature type="domain" description="T2SS protein K first SAM-like" evidence="10">
    <location>
        <begin position="71"/>
        <end position="154"/>
    </location>
</feature>
<keyword evidence="4" id="KW-1003">Cell membrane</keyword>
<protein>
    <submittedName>
        <fullName evidence="11">General secretion pathway protein GspK</fullName>
    </submittedName>
</protein>
<dbReference type="PANTHER" id="PTHR38831:SF2">
    <property type="entry name" value="TYPE II SECRETION SYSTEM PROTEIN K"/>
    <property type="match status" value="1"/>
</dbReference>
<comment type="subcellular location">
    <subcellularLocation>
        <location evidence="1">Cell inner membrane</location>
    </subcellularLocation>
</comment>
<evidence type="ECO:0000256" key="2">
    <source>
        <dbReference type="ARBA" id="ARBA00007246"/>
    </source>
</evidence>
<name>A0ABW4ZBM4_9BACT</name>
<evidence type="ECO:0000256" key="4">
    <source>
        <dbReference type="ARBA" id="ARBA00022475"/>
    </source>
</evidence>
<dbReference type="Gene3D" id="1.10.40.60">
    <property type="entry name" value="EpsJ-like"/>
    <property type="match status" value="1"/>
</dbReference>
<comment type="similarity">
    <text evidence="2">Belongs to the GSP K family.</text>
</comment>
<dbReference type="Pfam" id="PF21687">
    <property type="entry name" value="T2SSK_1st"/>
    <property type="match status" value="1"/>
</dbReference>
<dbReference type="EMBL" id="JBHUJB010000036">
    <property type="protein sequence ID" value="MFD2159057.1"/>
    <property type="molecule type" value="Genomic_DNA"/>
</dbReference>
<comment type="caution">
    <text evidence="11">The sequence shown here is derived from an EMBL/GenBank/DDBJ whole genome shotgun (WGS) entry which is preliminary data.</text>
</comment>
<dbReference type="SUPFAM" id="SSF158544">
    <property type="entry name" value="GspK insert domain-like"/>
    <property type="match status" value="1"/>
</dbReference>
<evidence type="ECO:0000256" key="5">
    <source>
        <dbReference type="ARBA" id="ARBA00022519"/>
    </source>
</evidence>
<evidence type="ECO:0000313" key="12">
    <source>
        <dbReference type="Proteomes" id="UP001597389"/>
    </source>
</evidence>
<accession>A0ABW4ZBM4</accession>
<dbReference type="PANTHER" id="PTHR38831">
    <property type="entry name" value="TYPE II SECRETION SYSTEM PROTEIN K"/>
    <property type="match status" value="1"/>
</dbReference>
<keyword evidence="3" id="KW-0813">Transport</keyword>
<keyword evidence="9" id="KW-0472">Membrane</keyword>
<evidence type="ECO:0000256" key="9">
    <source>
        <dbReference type="ARBA" id="ARBA00023136"/>
    </source>
</evidence>
<organism evidence="11 12">
    <name type="scientific">Rubritalea tangerina</name>
    <dbReference type="NCBI Taxonomy" id="430798"/>
    <lineage>
        <taxon>Bacteria</taxon>
        <taxon>Pseudomonadati</taxon>
        <taxon>Verrucomicrobiota</taxon>
        <taxon>Verrucomicrobiia</taxon>
        <taxon>Verrucomicrobiales</taxon>
        <taxon>Rubritaleaceae</taxon>
        <taxon>Rubritalea</taxon>
    </lineage>
</organism>
<keyword evidence="5" id="KW-0997">Cell inner membrane</keyword>
<evidence type="ECO:0000256" key="7">
    <source>
        <dbReference type="ARBA" id="ARBA00022927"/>
    </source>
</evidence>